<reference evidence="1" key="1">
    <citation type="journal article" date="2015" name="Nature">
        <title>Complex archaea that bridge the gap between prokaryotes and eukaryotes.</title>
        <authorList>
            <person name="Spang A."/>
            <person name="Saw J.H."/>
            <person name="Jorgensen S.L."/>
            <person name="Zaremba-Niedzwiedzka K."/>
            <person name="Martijn J."/>
            <person name="Lind A.E."/>
            <person name="van Eijk R."/>
            <person name="Schleper C."/>
            <person name="Guy L."/>
            <person name="Ettema T.J."/>
        </authorList>
    </citation>
    <scope>NUCLEOTIDE SEQUENCE</scope>
</reference>
<proteinExistence type="predicted"/>
<protein>
    <submittedName>
        <fullName evidence="1">Uncharacterized protein</fullName>
    </submittedName>
</protein>
<comment type="caution">
    <text evidence="1">The sequence shown here is derived from an EMBL/GenBank/DDBJ whole genome shotgun (WGS) entry which is preliminary data.</text>
</comment>
<gene>
    <name evidence="1" type="ORF">LCGC14_2340770</name>
</gene>
<accession>A0A0F9CZM8</accession>
<evidence type="ECO:0000313" key="1">
    <source>
        <dbReference type="EMBL" id="KKL46921.1"/>
    </source>
</evidence>
<sequence length="104" mass="12197">MMNGEKTHDELTFEVLDKIRLKEKKMVERREKEKNYWNKLTYECEKALAYNVGFIDILVTDDGGSKIIEIKTKQEILGSTNFCGDTLRQLNKYKKSLKDDKSKS</sequence>
<feature type="non-terminal residue" evidence="1">
    <location>
        <position position="104"/>
    </location>
</feature>
<name>A0A0F9CZM8_9ZZZZ</name>
<dbReference type="EMBL" id="LAZR01033855">
    <property type="protein sequence ID" value="KKL46921.1"/>
    <property type="molecule type" value="Genomic_DNA"/>
</dbReference>
<dbReference type="AlphaFoldDB" id="A0A0F9CZM8"/>
<organism evidence="1">
    <name type="scientific">marine sediment metagenome</name>
    <dbReference type="NCBI Taxonomy" id="412755"/>
    <lineage>
        <taxon>unclassified sequences</taxon>
        <taxon>metagenomes</taxon>
        <taxon>ecological metagenomes</taxon>
    </lineage>
</organism>